<dbReference type="Proteomes" id="UP001341281">
    <property type="component" value="Chromosome 08"/>
</dbReference>
<dbReference type="AlphaFoldDB" id="A0AAQ3UIR8"/>
<sequence>MMNMIFMKELDLFVVVFIDDIMIFSKIREEHEQHLRVVLKKLRENQLYEKFSKCEFWLEKVASWECQWIQKKLKLCLARRRLAISFLGLAGYYRRFMENFSKVAKPMTGLLKNDVPFKWDEKCEEMLTLPDLHKDFVVYSDASRQGLGCVLMQDNKVVPYASGS</sequence>
<accession>A0AAQ3UIR8</accession>
<dbReference type="InterPro" id="IPR000477">
    <property type="entry name" value="RT_dom"/>
</dbReference>
<dbReference type="Pfam" id="PF00078">
    <property type="entry name" value="RVT_1"/>
    <property type="match status" value="1"/>
</dbReference>
<dbReference type="Gene3D" id="3.30.70.270">
    <property type="match status" value="2"/>
</dbReference>
<evidence type="ECO:0000313" key="2">
    <source>
        <dbReference type="EMBL" id="WVZ90937.1"/>
    </source>
</evidence>
<dbReference type="PANTHER" id="PTHR37984:SF5">
    <property type="entry name" value="PROTEIN NYNRIN-LIKE"/>
    <property type="match status" value="1"/>
</dbReference>
<dbReference type="PANTHER" id="PTHR37984">
    <property type="entry name" value="PROTEIN CBG26694"/>
    <property type="match status" value="1"/>
</dbReference>
<proteinExistence type="predicted"/>
<evidence type="ECO:0000313" key="3">
    <source>
        <dbReference type="Proteomes" id="UP001341281"/>
    </source>
</evidence>
<keyword evidence="3" id="KW-1185">Reference proteome</keyword>
<reference evidence="2 3" key="1">
    <citation type="submission" date="2024-02" db="EMBL/GenBank/DDBJ databases">
        <title>High-quality chromosome-scale genome assembly of Pensacola bahiagrass (Paspalum notatum Flugge var. saurae).</title>
        <authorList>
            <person name="Vega J.M."/>
            <person name="Podio M."/>
            <person name="Orjuela J."/>
            <person name="Siena L.A."/>
            <person name="Pessino S.C."/>
            <person name="Combes M.C."/>
            <person name="Mariac C."/>
            <person name="Albertini E."/>
            <person name="Pupilli F."/>
            <person name="Ortiz J.P.A."/>
            <person name="Leblanc O."/>
        </authorList>
    </citation>
    <scope>NUCLEOTIDE SEQUENCE [LARGE SCALE GENOMIC DNA]</scope>
    <source>
        <strain evidence="2">R1</strain>
        <tissue evidence="2">Leaf</tissue>
    </source>
</reference>
<dbReference type="SUPFAM" id="SSF56672">
    <property type="entry name" value="DNA/RNA polymerases"/>
    <property type="match status" value="1"/>
</dbReference>
<gene>
    <name evidence="2" type="ORF">U9M48_037187</name>
</gene>
<evidence type="ECO:0000259" key="1">
    <source>
        <dbReference type="Pfam" id="PF00078"/>
    </source>
</evidence>
<dbReference type="InterPro" id="IPR043502">
    <property type="entry name" value="DNA/RNA_pol_sf"/>
</dbReference>
<dbReference type="EMBL" id="CP144752">
    <property type="protein sequence ID" value="WVZ90937.1"/>
    <property type="molecule type" value="Genomic_DNA"/>
</dbReference>
<protein>
    <recommendedName>
        <fullName evidence="1">Reverse transcriptase domain-containing protein</fullName>
    </recommendedName>
</protein>
<organism evidence="2 3">
    <name type="scientific">Paspalum notatum var. saurae</name>
    <dbReference type="NCBI Taxonomy" id="547442"/>
    <lineage>
        <taxon>Eukaryota</taxon>
        <taxon>Viridiplantae</taxon>
        <taxon>Streptophyta</taxon>
        <taxon>Embryophyta</taxon>
        <taxon>Tracheophyta</taxon>
        <taxon>Spermatophyta</taxon>
        <taxon>Magnoliopsida</taxon>
        <taxon>Liliopsida</taxon>
        <taxon>Poales</taxon>
        <taxon>Poaceae</taxon>
        <taxon>PACMAD clade</taxon>
        <taxon>Panicoideae</taxon>
        <taxon>Andropogonodae</taxon>
        <taxon>Paspaleae</taxon>
        <taxon>Paspalinae</taxon>
        <taxon>Paspalum</taxon>
    </lineage>
</organism>
<dbReference type="InterPro" id="IPR050951">
    <property type="entry name" value="Retrovirus_Pol_polyprotein"/>
</dbReference>
<feature type="domain" description="Reverse transcriptase" evidence="1">
    <location>
        <begin position="10"/>
        <end position="88"/>
    </location>
</feature>
<name>A0AAQ3UIR8_PASNO</name>
<dbReference type="InterPro" id="IPR043128">
    <property type="entry name" value="Rev_trsase/Diguanyl_cyclase"/>
</dbReference>